<dbReference type="InterPro" id="IPR009003">
    <property type="entry name" value="Peptidase_S1_PA"/>
</dbReference>
<organism evidence="5 6">
    <name type="scientific">Cloeon dipterum</name>
    <dbReference type="NCBI Taxonomy" id="197152"/>
    <lineage>
        <taxon>Eukaryota</taxon>
        <taxon>Metazoa</taxon>
        <taxon>Ecdysozoa</taxon>
        <taxon>Arthropoda</taxon>
        <taxon>Hexapoda</taxon>
        <taxon>Insecta</taxon>
        <taxon>Pterygota</taxon>
        <taxon>Palaeoptera</taxon>
        <taxon>Ephemeroptera</taxon>
        <taxon>Pisciforma</taxon>
        <taxon>Baetidae</taxon>
        <taxon>Cloeon</taxon>
    </lineage>
</organism>
<evidence type="ECO:0000256" key="3">
    <source>
        <dbReference type="SAM" id="SignalP"/>
    </source>
</evidence>
<keyword evidence="2" id="KW-0720">Serine protease</keyword>
<name>A0A8S1CB95_9INSE</name>
<dbReference type="PRINTS" id="PR00722">
    <property type="entry name" value="CHYMOTRYPSIN"/>
</dbReference>
<dbReference type="InterPro" id="IPR033116">
    <property type="entry name" value="TRYPSIN_SER"/>
</dbReference>
<dbReference type="GO" id="GO:0004252">
    <property type="term" value="F:serine-type endopeptidase activity"/>
    <property type="evidence" value="ECO:0007669"/>
    <property type="project" value="InterPro"/>
</dbReference>
<dbReference type="AlphaFoldDB" id="A0A8S1CB95"/>
<dbReference type="PANTHER" id="PTHR24252">
    <property type="entry name" value="ACROSIN-RELATED"/>
    <property type="match status" value="1"/>
</dbReference>
<keyword evidence="2" id="KW-0378">Hydrolase</keyword>
<dbReference type="SMART" id="SM00020">
    <property type="entry name" value="Tryp_SPc"/>
    <property type="match status" value="1"/>
</dbReference>
<comment type="caution">
    <text evidence="5">The sequence shown here is derived from an EMBL/GenBank/DDBJ whole genome shotgun (WGS) entry which is preliminary data.</text>
</comment>
<sequence>MKAVNVCLLIGAITQAHAADWAQVQPVYRNRPTLRVASYSKIIGGNIATPGQFPYQVGLFIDGSGFCGGSLISDTVILTAAHCVDGIRTFEAHLGAHDIFDINEPNKVIVISTDGVAHENFNPATIDNDIAIVRLGFPVGGFGISTVRLPAFSLVNVTFSGDRVRVSGWGRTSDATSGVSPELKYVDICVDTNGGTEGTCHGDSGGPLVIQESDGEYTEIGIVSFGSVDGCESGAPAAFTRVTEYLEWLEINAGVALRP</sequence>
<keyword evidence="3" id="KW-0732">Signal</keyword>
<evidence type="ECO:0000256" key="2">
    <source>
        <dbReference type="RuleBase" id="RU363034"/>
    </source>
</evidence>
<dbReference type="InterPro" id="IPR018114">
    <property type="entry name" value="TRYPSIN_HIS"/>
</dbReference>
<dbReference type="InterPro" id="IPR001314">
    <property type="entry name" value="Peptidase_S1A"/>
</dbReference>
<accession>A0A8S1CB95</accession>
<dbReference type="PROSITE" id="PS00135">
    <property type="entry name" value="TRYPSIN_SER"/>
    <property type="match status" value="1"/>
</dbReference>
<dbReference type="GO" id="GO:0006508">
    <property type="term" value="P:proteolysis"/>
    <property type="evidence" value="ECO:0007669"/>
    <property type="project" value="UniProtKB-KW"/>
</dbReference>
<dbReference type="PANTHER" id="PTHR24252:SF7">
    <property type="entry name" value="HYALIN"/>
    <property type="match status" value="1"/>
</dbReference>
<feature type="chain" id="PRO_5035930783" description="Peptidase S1 domain-containing protein" evidence="3">
    <location>
        <begin position="19"/>
        <end position="259"/>
    </location>
</feature>
<dbReference type="Gene3D" id="2.40.10.10">
    <property type="entry name" value="Trypsin-like serine proteases"/>
    <property type="match status" value="3"/>
</dbReference>
<feature type="signal peptide" evidence="3">
    <location>
        <begin position="1"/>
        <end position="18"/>
    </location>
</feature>
<gene>
    <name evidence="5" type="ORF">CLODIP_2_CD06092</name>
</gene>
<evidence type="ECO:0000313" key="5">
    <source>
        <dbReference type="EMBL" id="CAB3365335.1"/>
    </source>
</evidence>
<feature type="domain" description="Peptidase S1" evidence="4">
    <location>
        <begin position="42"/>
        <end position="254"/>
    </location>
</feature>
<proteinExistence type="predicted"/>
<reference evidence="5 6" key="1">
    <citation type="submission" date="2020-04" db="EMBL/GenBank/DDBJ databases">
        <authorList>
            <person name="Alioto T."/>
            <person name="Alioto T."/>
            <person name="Gomez Garrido J."/>
        </authorList>
    </citation>
    <scope>NUCLEOTIDE SEQUENCE [LARGE SCALE GENOMIC DNA]</scope>
</reference>
<dbReference type="OrthoDB" id="5565075at2759"/>
<keyword evidence="6" id="KW-1185">Reference proteome</keyword>
<dbReference type="FunFam" id="2.40.10.10:FF:000166">
    <property type="entry name" value="Trypsin"/>
    <property type="match status" value="1"/>
</dbReference>
<dbReference type="PROSITE" id="PS50240">
    <property type="entry name" value="TRYPSIN_DOM"/>
    <property type="match status" value="1"/>
</dbReference>
<evidence type="ECO:0000313" key="6">
    <source>
        <dbReference type="Proteomes" id="UP000494165"/>
    </source>
</evidence>
<keyword evidence="1" id="KW-1015">Disulfide bond</keyword>
<dbReference type="InterPro" id="IPR001254">
    <property type="entry name" value="Trypsin_dom"/>
</dbReference>
<dbReference type="CDD" id="cd00190">
    <property type="entry name" value="Tryp_SPc"/>
    <property type="match status" value="1"/>
</dbReference>
<keyword evidence="2" id="KW-0645">Protease</keyword>
<dbReference type="SUPFAM" id="SSF50494">
    <property type="entry name" value="Trypsin-like serine proteases"/>
    <property type="match status" value="1"/>
</dbReference>
<dbReference type="Proteomes" id="UP000494165">
    <property type="component" value="Unassembled WGS sequence"/>
</dbReference>
<dbReference type="PROSITE" id="PS00134">
    <property type="entry name" value="TRYPSIN_HIS"/>
    <property type="match status" value="1"/>
</dbReference>
<dbReference type="EMBL" id="CADEPI010000020">
    <property type="protein sequence ID" value="CAB3365335.1"/>
    <property type="molecule type" value="Genomic_DNA"/>
</dbReference>
<protein>
    <recommendedName>
        <fullName evidence="4">Peptidase S1 domain-containing protein</fullName>
    </recommendedName>
</protein>
<evidence type="ECO:0000259" key="4">
    <source>
        <dbReference type="PROSITE" id="PS50240"/>
    </source>
</evidence>
<dbReference type="Pfam" id="PF00089">
    <property type="entry name" value="Trypsin"/>
    <property type="match status" value="1"/>
</dbReference>
<dbReference type="InterPro" id="IPR043504">
    <property type="entry name" value="Peptidase_S1_PA_chymotrypsin"/>
</dbReference>
<evidence type="ECO:0000256" key="1">
    <source>
        <dbReference type="ARBA" id="ARBA00023157"/>
    </source>
</evidence>